<evidence type="ECO:0000259" key="5">
    <source>
        <dbReference type="PROSITE" id="PS51755"/>
    </source>
</evidence>
<dbReference type="GO" id="GO:0000160">
    <property type="term" value="P:phosphorelay signal transduction system"/>
    <property type="evidence" value="ECO:0007669"/>
    <property type="project" value="InterPro"/>
</dbReference>
<dbReference type="PANTHER" id="PTHR36842:SF1">
    <property type="entry name" value="PROTEIN TOLB"/>
    <property type="match status" value="1"/>
</dbReference>
<feature type="domain" description="OmpR/PhoB-type" evidence="5">
    <location>
        <begin position="30"/>
        <end position="128"/>
    </location>
</feature>
<keyword evidence="4" id="KW-0472">Membrane</keyword>
<dbReference type="KEGG" id="pdj:D0907_19590"/>
<dbReference type="InterPro" id="IPR001867">
    <property type="entry name" value="OmpR/PhoB-type_DNA-bd"/>
</dbReference>
<dbReference type="Gene3D" id="2.120.10.30">
    <property type="entry name" value="TolB, C-terminal domain"/>
    <property type="match status" value="2"/>
</dbReference>
<name>A0AAD0WEI2_9GAMM</name>
<evidence type="ECO:0000313" key="7">
    <source>
        <dbReference type="Proteomes" id="UP000264605"/>
    </source>
</evidence>
<reference evidence="6 7" key="1">
    <citation type="submission" date="2018-08" db="EMBL/GenBank/DDBJ databases">
        <title>Draft genome sequence of Pseudoalteromonas donghaensis HJ51.</title>
        <authorList>
            <person name="Oh J."/>
            <person name="Roh D."/>
        </authorList>
    </citation>
    <scope>NUCLEOTIDE SEQUENCE [LARGE SCALE GENOMIC DNA]</scope>
    <source>
        <strain evidence="6 7">HJ51</strain>
        <plasmid evidence="6 7">unnamed1</plasmid>
    </source>
</reference>
<dbReference type="Pfam" id="PF00486">
    <property type="entry name" value="Trans_reg_C"/>
    <property type="match status" value="1"/>
</dbReference>
<dbReference type="GO" id="GO:0003677">
    <property type="term" value="F:DNA binding"/>
    <property type="evidence" value="ECO:0007669"/>
    <property type="project" value="UniProtKB-UniRule"/>
</dbReference>
<geneLocation type="plasmid" evidence="6 7">
    <name>unnamed1</name>
</geneLocation>
<sequence length="732" mass="83193">MFPIYTLRSLELFNHILTRVTIKQMSMSTQQKVMLNDVIVDFISLKAKVQGTWVDVESKQLLLLSLLLENQGKAVSREQIMDAVWGEVIVSDNSVSQLVTQLRKSLHDTKTPQQIIRTVPRIGYQLIAQVSEPPTLLEQVAPSTSKKMVFWGLAGGLIGVFSTLFLQYFFAVDTKAVEFNYRTRVTSAPGTESFLRYSPDGRYLAFSQSDEMQNQFDLAVFDQQSKTVHSVKSSGYSEEAPVWSPDGKWLAYYRYDPLRCDIRMIGVNNAIETWRLSPEYTLTKCNPYSAPMRLKWYQPNALFGITWHDNQPRLIKYTLSTDGLVKVLDTTLVGEFKPLAFDINHDGNMLILEKQGIWYSLFEVSLHDLSTRRVISRQLYKQHPVMYDQTGQHILYVEEDLKRSSLEGEPYTLHKSRGVIASLAVNPATGDIAHAEGAAQINAYQLSLSKSPQGILVDKVAQLASSTQMDFMPTLSHDGKQVAFISMQRPSVTAFSRAEVWVKHQRRKSANLVAHLPSNIMPKYLQFSPNGDTLLLMDETQKVYLINTFSRRLVPIISGFEQLNAVRWSADSQSVLYQAKSAQDEWQDWRYDLQQSSNSLLANNVSLFRLSAEQPLWQLNPSYSDYEQTLRFYLSAALEQHIPLSQLLPSMALYKPAFFEGGMYYVLREGRQLSLYCYLIASKENLFIKPLSVYGLDIGVELTMSSSVDGTQLVFSQVEGIETDILVHQVIN</sequence>
<keyword evidence="6" id="KW-0614">Plasmid</keyword>
<dbReference type="SUPFAM" id="SSF46894">
    <property type="entry name" value="C-terminal effector domain of the bipartite response regulators"/>
    <property type="match status" value="1"/>
</dbReference>
<dbReference type="InterPro" id="IPR016032">
    <property type="entry name" value="Sig_transdc_resp-reg_C-effctor"/>
</dbReference>
<keyword evidence="4" id="KW-0812">Transmembrane</keyword>
<proteinExistence type="inferred from homology"/>
<dbReference type="GO" id="GO:0006355">
    <property type="term" value="P:regulation of DNA-templated transcription"/>
    <property type="evidence" value="ECO:0007669"/>
    <property type="project" value="InterPro"/>
</dbReference>
<evidence type="ECO:0000313" key="6">
    <source>
        <dbReference type="EMBL" id="AXV67507.1"/>
    </source>
</evidence>
<dbReference type="Pfam" id="PF07676">
    <property type="entry name" value="PD40"/>
    <property type="match status" value="3"/>
</dbReference>
<evidence type="ECO:0000256" key="2">
    <source>
        <dbReference type="ARBA" id="ARBA00023125"/>
    </source>
</evidence>
<comment type="similarity">
    <text evidence="1">Belongs to the TolB family.</text>
</comment>
<gene>
    <name evidence="6" type="ORF">D0907_19590</name>
</gene>
<dbReference type="InterPro" id="IPR036388">
    <property type="entry name" value="WH-like_DNA-bd_sf"/>
</dbReference>
<keyword evidence="2 3" id="KW-0238">DNA-binding</keyword>
<dbReference type="PANTHER" id="PTHR36842">
    <property type="entry name" value="PROTEIN TOLB HOMOLOG"/>
    <property type="match status" value="1"/>
</dbReference>
<evidence type="ECO:0000256" key="3">
    <source>
        <dbReference type="PROSITE-ProRule" id="PRU01091"/>
    </source>
</evidence>
<organism evidence="6 7">
    <name type="scientific">Pseudoalteromonas lipolytica</name>
    <dbReference type="NCBI Taxonomy" id="570156"/>
    <lineage>
        <taxon>Bacteria</taxon>
        <taxon>Pseudomonadati</taxon>
        <taxon>Pseudomonadota</taxon>
        <taxon>Gammaproteobacteria</taxon>
        <taxon>Alteromonadales</taxon>
        <taxon>Pseudoalteromonadaceae</taxon>
        <taxon>Pseudoalteromonas</taxon>
    </lineage>
</organism>
<dbReference type="EMBL" id="CP032091">
    <property type="protein sequence ID" value="AXV67507.1"/>
    <property type="molecule type" value="Genomic_DNA"/>
</dbReference>
<evidence type="ECO:0000256" key="1">
    <source>
        <dbReference type="ARBA" id="ARBA00009820"/>
    </source>
</evidence>
<dbReference type="InterPro" id="IPR011042">
    <property type="entry name" value="6-blade_b-propeller_TolB-like"/>
</dbReference>
<dbReference type="Proteomes" id="UP000264605">
    <property type="component" value="Plasmid unnamed1"/>
</dbReference>
<dbReference type="Gene3D" id="1.10.10.10">
    <property type="entry name" value="Winged helix-like DNA-binding domain superfamily/Winged helix DNA-binding domain"/>
    <property type="match status" value="1"/>
</dbReference>
<dbReference type="CDD" id="cd00383">
    <property type="entry name" value="trans_reg_C"/>
    <property type="match status" value="1"/>
</dbReference>
<dbReference type="PROSITE" id="PS51755">
    <property type="entry name" value="OMPR_PHOB"/>
    <property type="match status" value="1"/>
</dbReference>
<feature type="DNA-binding region" description="OmpR/PhoB-type" evidence="3">
    <location>
        <begin position="30"/>
        <end position="128"/>
    </location>
</feature>
<feature type="transmembrane region" description="Helical" evidence="4">
    <location>
        <begin position="149"/>
        <end position="170"/>
    </location>
</feature>
<dbReference type="AlphaFoldDB" id="A0AAD0WEI2"/>
<dbReference type="SMART" id="SM00862">
    <property type="entry name" value="Trans_reg_C"/>
    <property type="match status" value="1"/>
</dbReference>
<dbReference type="InterPro" id="IPR011659">
    <property type="entry name" value="WD40"/>
</dbReference>
<dbReference type="SUPFAM" id="SSF82171">
    <property type="entry name" value="DPP6 N-terminal domain-like"/>
    <property type="match status" value="2"/>
</dbReference>
<protein>
    <recommendedName>
        <fullName evidence="5">OmpR/PhoB-type domain-containing protein</fullName>
    </recommendedName>
</protein>
<accession>A0AAD0WEI2</accession>
<evidence type="ECO:0000256" key="4">
    <source>
        <dbReference type="SAM" id="Phobius"/>
    </source>
</evidence>
<keyword evidence="4" id="KW-1133">Transmembrane helix</keyword>